<name>A0A368W788_9BACL</name>
<comment type="caution">
    <text evidence="1">The sequence shown here is derived from an EMBL/GenBank/DDBJ whole genome shotgun (WGS) entry which is preliminary data.</text>
</comment>
<keyword evidence="2" id="KW-1185">Reference proteome</keyword>
<gene>
    <name evidence="1" type="ORF">DFP97_105227</name>
</gene>
<dbReference type="OrthoDB" id="2677830at2"/>
<sequence>MTFDKAHNEFIRYHLDNRTGERRGRLERGHRHGESLFLRNVWWPLRGCFEDFHPEYEVLDWRGRSYFADFAWLPGFVKLLFEIKGYATHVQDMDRKKYCNELNRETFLHAMGYHVVSFAYDDIEQRPELCITLLRMVLSRYQPNQTPVSRALLAEKEIIRLAIRLAQPIRPKDVVHHFEIDQKTAVLMLKKLCIKGWLLPLVRVNGERIVRYELARGVLDYFD</sequence>
<proteinExistence type="predicted"/>
<evidence type="ECO:0000313" key="1">
    <source>
        <dbReference type="EMBL" id="RCW49042.1"/>
    </source>
</evidence>
<organism evidence="1 2">
    <name type="scientific">Paenibacillus prosopidis</name>
    <dbReference type="NCBI Taxonomy" id="630520"/>
    <lineage>
        <taxon>Bacteria</taxon>
        <taxon>Bacillati</taxon>
        <taxon>Bacillota</taxon>
        <taxon>Bacilli</taxon>
        <taxon>Bacillales</taxon>
        <taxon>Paenibacillaceae</taxon>
        <taxon>Paenibacillus</taxon>
    </lineage>
</organism>
<dbReference type="Proteomes" id="UP000252415">
    <property type="component" value="Unassembled WGS sequence"/>
</dbReference>
<dbReference type="EMBL" id="QPJD01000005">
    <property type="protein sequence ID" value="RCW49042.1"/>
    <property type="molecule type" value="Genomic_DNA"/>
</dbReference>
<accession>A0A368W788</accession>
<dbReference type="AlphaFoldDB" id="A0A368W788"/>
<evidence type="ECO:0000313" key="2">
    <source>
        <dbReference type="Proteomes" id="UP000252415"/>
    </source>
</evidence>
<protein>
    <submittedName>
        <fullName evidence="1">Uncharacterized protein</fullName>
    </submittedName>
</protein>
<reference evidence="1 2" key="1">
    <citation type="submission" date="2018-07" db="EMBL/GenBank/DDBJ databases">
        <title>Genomic Encyclopedia of Type Strains, Phase III (KMG-III): the genomes of soil and plant-associated and newly described type strains.</title>
        <authorList>
            <person name="Whitman W."/>
        </authorList>
    </citation>
    <scope>NUCLEOTIDE SEQUENCE [LARGE SCALE GENOMIC DNA]</scope>
    <source>
        <strain evidence="1 2">CECT 7506</strain>
    </source>
</reference>
<dbReference type="RefSeq" id="WP_114379784.1">
    <property type="nucleotide sequence ID" value="NZ_QPJD01000005.1"/>
</dbReference>